<dbReference type="PROSITE" id="PS51257">
    <property type="entry name" value="PROKAR_LIPOPROTEIN"/>
    <property type="match status" value="1"/>
</dbReference>
<dbReference type="EMBL" id="CAJVPY010004316">
    <property type="protein sequence ID" value="CAG8615992.1"/>
    <property type="molecule type" value="Genomic_DNA"/>
</dbReference>
<sequence length="44" mass="4833">MLMKAYLTVTLLLIIVAYSVIAGCTRIRVTSVTHITSIIVIANR</sequence>
<keyword evidence="2" id="KW-1185">Reference proteome</keyword>
<dbReference type="Proteomes" id="UP000789405">
    <property type="component" value="Unassembled WGS sequence"/>
</dbReference>
<protein>
    <submittedName>
        <fullName evidence="1">2037_t:CDS:1</fullName>
    </submittedName>
</protein>
<comment type="caution">
    <text evidence="1">The sequence shown here is derived from an EMBL/GenBank/DDBJ whole genome shotgun (WGS) entry which is preliminary data.</text>
</comment>
<gene>
    <name evidence="1" type="ORF">DERYTH_LOCUS8388</name>
</gene>
<organism evidence="1 2">
    <name type="scientific">Dentiscutata erythropus</name>
    <dbReference type="NCBI Taxonomy" id="1348616"/>
    <lineage>
        <taxon>Eukaryota</taxon>
        <taxon>Fungi</taxon>
        <taxon>Fungi incertae sedis</taxon>
        <taxon>Mucoromycota</taxon>
        <taxon>Glomeromycotina</taxon>
        <taxon>Glomeromycetes</taxon>
        <taxon>Diversisporales</taxon>
        <taxon>Gigasporaceae</taxon>
        <taxon>Dentiscutata</taxon>
    </lineage>
</organism>
<evidence type="ECO:0000313" key="1">
    <source>
        <dbReference type="EMBL" id="CAG8615992.1"/>
    </source>
</evidence>
<name>A0A9N9CUV6_9GLOM</name>
<dbReference type="AlphaFoldDB" id="A0A9N9CUV6"/>
<reference evidence="1" key="1">
    <citation type="submission" date="2021-06" db="EMBL/GenBank/DDBJ databases">
        <authorList>
            <person name="Kallberg Y."/>
            <person name="Tangrot J."/>
            <person name="Rosling A."/>
        </authorList>
    </citation>
    <scope>NUCLEOTIDE SEQUENCE</scope>
    <source>
        <strain evidence="1">MA453B</strain>
    </source>
</reference>
<proteinExistence type="predicted"/>
<evidence type="ECO:0000313" key="2">
    <source>
        <dbReference type="Proteomes" id="UP000789405"/>
    </source>
</evidence>
<accession>A0A9N9CUV6</accession>